<feature type="transmembrane region" description="Helical" evidence="6">
    <location>
        <begin position="277"/>
        <end position="303"/>
    </location>
</feature>
<feature type="transmembrane region" description="Helical" evidence="6">
    <location>
        <begin position="177"/>
        <end position="197"/>
    </location>
</feature>
<proteinExistence type="predicted"/>
<feature type="transmembrane region" description="Helical" evidence="6">
    <location>
        <begin position="144"/>
        <end position="165"/>
    </location>
</feature>
<evidence type="ECO:0000313" key="9">
    <source>
        <dbReference type="Proteomes" id="UP000800093"/>
    </source>
</evidence>
<dbReference type="GO" id="GO:0005886">
    <property type="term" value="C:plasma membrane"/>
    <property type="evidence" value="ECO:0007669"/>
    <property type="project" value="TreeGrafter"/>
</dbReference>
<dbReference type="Pfam" id="PF07690">
    <property type="entry name" value="MFS_1"/>
    <property type="match status" value="1"/>
</dbReference>
<name>A0A9P4K3R7_9PLEO</name>
<dbReference type="FunFam" id="1.20.1250.20:FF:000011">
    <property type="entry name" value="MFS multidrug transporter, putative"/>
    <property type="match status" value="1"/>
</dbReference>
<feature type="transmembrane region" description="Helical" evidence="6">
    <location>
        <begin position="90"/>
        <end position="108"/>
    </location>
</feature>
<comment type="subcellular location">
    <subcellularLocation>
        <location evidence="1">Membrane</location>
        <topology evidence="1">Multi-pass membrane protein</topology>
    </subcellularLocation>
</comment>
<evidence type="ECO:0000259" key="7">
    <source>
        <dbReference type="PROSITE" id="PS50850"/>
    </source>
</evidence>
<dbReference type="Gene3D" id="1.20.1250.20">
    <property type="entry name" value="MFS general substrate transporter like domains"/>
    <property type="match status" value="1"/>
</dbReference>
<dbReference type="PROSITE" id="PS50850">
    <property type="entry name" value="MFS"/>
    <property type="match status" value="1"/>
</dbReference>
<keyword evidence="3 6" id="KW-1133">Transmembrane helix</keyword>
<evidence type="ECO:0000256" key="3">
    <source>
        <dbReference type="ARBA" id="ARBA00022989"/>
    </source>
</evidence>
<dbReference type="InterPro" id="IPR036259">
    <property type="entry name" value="MFS_trans_sf"/>
</dbReference>
<dbReference type="CDD" id="cd17323">
    <property type="entry name" value="MFS_Tpo1_MDR_like"/>
    <property type="match status" value="1"/>
</dbReference>
<accession>A0A9P4K3R7</accession>
<feature type="transmembrane region" description="Helical" evidence="6">
    <location>
        <begin position="59"/>
        <end position="78"/>
    </location>
</feature>
<evidence type="ECO:0000256" key="2">
    <source>
        <dbReference type="ARBA" id="ARBA00022692"/>
    </source>
</evidence>
<dbReference type="PANTHER" id="PTHR23502:SF182">
    <property type="entry name" value="POLYAMINE TRANSPORTER, PUTATIVE-RELATED"/>
    <property type="match status" value="1"/>
</dbReference>
<evidence type="ECO:0000313" key="8">
    <source>
        <dbReference type="EMBL" id="KAF2260915.1"/>
    </source>
</evidence>
<feature type="compositionally biased region" description="Basic and acidic residues" evidence="5">
    <location>
        <begin position="11"/>
        <end position="31"/>
    </location>
</feature>
<dbReference type="InterPro" id="IPR020846">
    <property type="entry name" value="MFS_dom"/>
</dbReference>
<comment type="caution">
    <text evidence="8">The sequence shown here is derived from an EMBL/GenBank/DDBJ whole genome shotgun (WGS) entry which is preliminary data.</text>
</comment>
<dbReference type="GO" id="GO:0000297">
    <property type="term" value="F:spermine transmembrane transporter activity"/>
    <property type="evidence" value="ECO:0007669"/>
    <property type="project" value="TreeGrafter"/>
</dbReference>
<keyword evidence="2 6" id="KW-0812">Transmembrane</keyword>
<feature type="transmembrane region" description="Helical" evidence="6">
    <location>
        <begin position="455"/>
        <end position="476"/>
    </location>
</feature>
<evidence type="ECO:0000256" key="5">
    <source>
        <dbReference type="SAM" id="MobiDB-lite"/>
    </source>
</evidence>
<feature type="transmembrane region" description="Helical" evidence="6">
    <location>
        <begin position="315"/>
        <end position="336"/>
    </location>
</feature>
<dbReference type="AlphaFoldDB" id="A0A9P4K3R7"/>
<dbReference type="EMBL" id="ML986669">
    <property type="protein sequence ID" value="KAF2260915.1"/>
    <property type="molecule type" value="Genomic_DNA"/>
</dbReference>
<evidence type="ECO:0000256" key="4">
    <source>
        <dbReference type="ARBA" id="ARBA00023136"/>
    </source>
</evidence>
<dbReference type="SUPFAM" id="SSF103473">
    <property type="entry name" value="MFS general substrate transporter"/>
    <property type="match status" value="1"/>
</dbReference>
<sequence length="493" mass="53688">MPCSQENSTDDIPRQASDIEKAESGRERDISVNDWNGPDDPDNPHNWPMWLRVYHATTPGLYGFAVTFGTSVYTPALADLMHDFHISREAALIGLTVYVVGLAAGPVLTAPLSESHGRKIVYIIFGPIFMLFTLGAGFSQSFGSLIVCRFFAGLTGSPALAVGAGTNADLFPPQQRAVVTSMFLMAPFLGPALGPIVGGYAAQYKGWQWTQWCMLFITLAIYLISLPTQETYKPVILARRAQKLGIQPPNVAHNASLKTTLIQNLVRPVHMLFTEPVVFLLSLYTSFAFAILFLLFAAFPLIFQSAPYLFSVSQTGLAFLSIGLGVVLAAVTGILIDRGIYQKHFRKAVAAGCHHAAPEHRLYNMMVGGVGVTVGLFWFGWTADRGVHWVVPVLAGVPFAWGNLCLFTSAALYCVDVYGPMNGASAIAANGIFRYVLGAVFPLFTVQMYSAMGTGWATSLLGFLSAAMLPIPFVFFKWGPVIRKRSRYPTFVT</sequence>
<keyword evidence="9" id="KW-1185">Reference proteome</keyword>
<reference evidence="9" key="1">
    <citation type="journal article" date="2020" name="Stud. Mycol.">
        <title>101 Dothideomycetes genomes: A test case for predicting lifestyles and emergence of pathogens.</title>
        <authorList>
            <person name="Haridas S."/>
            <person name="Albert R."/>
            <person name="Binder M."/>
            <person name="Bloem J."/>
            <person name="LaButti K."/>
            <person name="Salamov A."/>
            <person name="Andreopoulos B."/>
            <person name="Baker S."/>
            <person name="Barry K."/>
            <person name="Bills G."/>
            <person name="Bluhm B."/>
            <person name="Cannon C."/>
            <person name="Castanera R."/>
            <person name="Culley D."/>
            <person name="Daum C."/>
            <person name="Ezra D."/>
            <person name="Gonzalez J."/>
            <person name="Henrissat B."/>
            <person name="Kuo A."/>
            <person name="Liang C."/>
            <person name="Lipzen A."/>
            <person name="Lutzoni F."/>
            <person name="Magnuson J."/>
            <person name="Mondo S."/>
            <person name="Nolan M."/>
            <person name="Ohm R."/>
            <person name="Pangilinan J."/>
            <person name="Park H.-J."/>
            <person name="Ramirez L."/>
            <person name="Alfaro M."/>
            <person name="Sun H."/>
            <person name="Tritt A."/>
            <person name="Yoshinaga Y."/>
            <person name="Zwiers L.-H."/>
            <person name="Turgeon B."/>
            <person name="Goodwin S."/>
            <person name="Spatafora J."/>
            <person name="Crous P."/>
            <person name="Grigoriev I."/>
        </authorList>
    </citation>
    <scope>NUCLEOTIDE SEQUENCE [LARGE SCALE GENOMIC DNA]</scope>
    <source>
        <strain evidence="9">CBS 304.66</strain>
    </source>
</reference>
<dbReference type="PANTHER" id="PTHR23502">
    <property type="entry name" value="MAJOR FACILITATOR SUPERFAMILY"/>
    <property type="match status" value="1"/>
</dbReference>
<evidence type="ECO:0000256" key="1">
    <source>
        <dbReference type="ARBA" id="ARBA00004141"/>
    </source>
</evidence>
<feature type="transmembrane region" description="Helical" evidence="6">
    <location>
        <begin position="362"/>
        <end position="381"/>
    </location>
</feature>
<protein>
    <submittedName>
        <fullName evidence="8">MFS general substrate transporter</fullName>
    </submittedName>
</protein>
<feature type="transmembrane region" description="Helical" evidence="6">
    <location>
        <begin position="393"/>
        <end position="415"/>
    </location>
</feature>
<dbReference type="Proteomes" id="UP000800093">
    <property type="component" value="Unassembled WGS sequence"/>
</dbReference>
<keyword evidence="4 6" id="KW-0472">Membrane</keyword>
<feature type="domain" description="Major facilitator superfamily (MFS) profile" evidence="7">
    <location>
        <begin position="55"/>
        <end position="493"/>
    </location>
</feature>
<organism evidence="8 9">
    <name type="scientific">Lojkania enalia</name>
    <dbReference type="NCBI Taxonomy" id="147567"/>
    <lineage>
        <taxon>Eukaryota</taxon>
        <taxon>Fungi</taxon>
        <taxon>Dikarya</taxon>
        <taxon>Ascomycota</taxon>
        <taxon>Pezizomycotina</taxon>
        <taxon>Dothideomycetes</taxon>
        <taxon>Pleosporomycetidae</taxon>
        <taxon>Pleosporales</taxon>
        <taxon>Pleosporales incertae sedis</taxon>
        <taxon>Lojkania</taxon>
    </lineage>
</organism>
<feature type="transmembrane region" description="Helical" evidence="6">
    <location>
        <begin position="427"/>
        <end position="449"/>
    </location>
</feature>
<feature type="region of interest" description="Disordered" evidence="5">
    <location>
        <begin position="1"/>
        <end position="40"/>
    </location>
</feature>
<dbReference type="GO" id="GO:0015606">
    <property type="term" value="F:spermidine transmembrane transporter activity"/>
    <property type="evidence" value="ECO:0007669"/>
    <property type="project" value="TreeGrafter"/>
</dbReference>
<dbReference type="OrthoDB" id="3936150at2759"/>
<evidence type="ECO:0000256" key="6">
    <source>
        <dbReference type="SAM" id="Phobius"/>
    </source>
</evidence>
<feature type="transmembrane region" description="Helical" evidence="6">
    <location>
        <begin position="209"/>
        <end position="226"/>
    </location>
</feature>
<feature type="transmembrane region" description="Helical" evidence="6">
    <location>
        <begin position="120"/>
        <end position="138"/>
    </location>
</feature>
<dbReference type="InterPro" id="IPR011701">
    <property type="entry name" value="MFS"/>
</dbReference>
<gene>
    <name evidence="8" type="ORF">CC78DRAFT_471738</name>
</gene>